<feature type="compositionally biased region" description="Basic and acidic residues" evidence="4">
    <location>
        <begin position="8"/>
        <end position="17"/>
    </location>
</feature>
<keyword evidence="6" id="KW-1185">Reference proteome</keyword>
<dbReference type="GO" id="GO:0016020">
    <property type="term" value="C:membrane"/>
    <property type="evidence" value="ECO:0007669"/>
    <property type="project" value="UniProtKB-SubCell"/>
</dbReference>
<keyword evidence="3" id="KW-0472">Membrane</keyword>
<organism evidence="5 6">
    <name type="scientific">Acorus gramineus</name>
    <name type="common">Dwarf sweet flag</name>
    <dbReference type="NCBI Taxonomy" id="55184"/>
    <lineage>
        <taxon>Eukaryota</taxon>
        <taxon>Viridiplantae</taxon>
        <taxon>Streptophyta</taxon>
        <taxon>Embryophyta</taxon>
        <taxon>Tracheophyta</taxon>
        <taxon>Spermatophyta</taxon>
        <taxon>Magnoliopsida</taxon>
        <taxon>Liliopsida</taxon>
        <taxon>Acoraceae</taxon>
        <taxon>Acorus</taxon>
    </lineage>
</organism>
<dbReference type="SUPFAM" id="SSF56112">
    <property type="entry name" value="Protein kinase-like (PK-like)"/>
    <property type="match status" value="1"/>
</dbReference>
<evidence type="ECO:0000256" key="2">
    <source>
        <dbReference type="ARBA" id="ARBA00022527"/>
    </source>
</evidence>
<comment type="caution">
    <text evidence="5">The sequence shown here is derived from an EMBL/GenBank/DDBJ whole genome shotgun (WGS) entry which is preliminary data.</text>
</comment>
<reference evidence="5" key="1">
    <citation type="journal article" date="2023" name="Nat. Commun.">
        <title>Diploid and tetraploid genomes of Acorus and the evolution of monocots.</title>
        <authorList>
            <person name="Ma L."/>
            <person name="Liu K.W."/>
            <person name="Li Z."/>
            <person name="Hsiao Y.Y."/>
            <person name="Qi Y."/>
            <person name="Fu T."/>
            <person name="Tang G.D."/>
            <person name="Zhang D."/>
            <person name="Sun W.H."/>
            <person name="Liu D.K."/>
            <person name="Li Y."/>
            <person name="Chen G.Z."/>
            <person name="Liu X.D."/>
            <person name="Liao X.Y."/>
            <person name="Jiang Y.T."/>
            <person name="Yu X."/>
            <person name="Hao Y."/>
            <person name="Huang J."/>
            <person name="Zhao X.W."/>
            <person name="Ke S."/>
            <person name="Chen Y.Y."/>
            <person name="Wu W.L."/>
            <person name="Hsu J.L."/>
            <person name="Lin Y.F."/>
            <person name="Huang M.D."/>
            <person name="Li C.Y."/>
            <person name="Huang L."/>
            <person name="Wang Z.W."/>
            <person name="Zhao X."/>
            <person name="Zhong W.Y."/>
            <person name="Peng D.H."/>
            <person name="Ahmad S."/>
            <person name="Lan S."/>
            <person name="Zhang J.S."/>
            <person name="Tsai W.C."/>
            <person name="Van de Peer Y."/>
            <person name="Liu Z.J."/>
        </authorList>
    </citation>
    <scope>NUCLEOTIDE SEQUENCE</scope>
    <source>
        <tissue evidence="5">Leaves</tissue>
    </source>
</reference>
<dbReference type="PANTHER" id="PTHR47985">
    <property type="entry name" value="OS07G0668900 PROTEIN"/>
    <property type="match status" value="1"/>
</dbReference>
<dbReference type="GO" id="GO:0004674">
    <property type="term" value="F:protein serine/threonine kinase activity"/>
    <property type="evidence" value="ECO:0007669"/>
    <property type="project" value="UniProtKB-KW"/>
</dbReference>
<dbReference type="Proteomes" id="UP001179952">
    <property type="component" value="Unassembled WGS sequence"/>
</dbReference>
<keyword evidence="5" id="KW-0808">Transferase</keyword>
<proteinExistence type="predicted"/>
<dbReference type="AlphaFoldDB" id="A0AAV9BB94"/>
<evidence type="ECO:0000313" key="6">
    <source>
        <dbReference type="Proteomes" id="UP001179952"/>
    </source>
</evidence>
<protein>
    <submittedName>
        <fullName evidence="5">Serine/threonine-protein kinase</fullName>
    </submittedName>
</protein>
<comment type="subcellular location">
    <subcellularLocation>
        <location evidence="1">Membrane</location>
    </subcellularLocation>
</comment>
<dbReference type="PANTHER" id="PTHR47985:SF3">
    <property type="entry name" value="SERINE_THREONINE-PROTEIN KINASE PBL21-RELATED"/>
    <property type="match status" value="1"/>
</dbReference>
<evidence type="ECO:0000313" key="5">
    <source>
        <dbReference type="EMBL" id="KAK1273646.1"/>
    </source>
</evidence>
<keyword evidence="5" id="KW-0418">Kinase</keyword>
<dbReference type="InterPro" id="IPR011009">
    <property type="entry name" value="Kinase-like_dom_sf"/>
</dbReference>
<feature type="region of interest" description="Disordered" evidence="4">
    <location>
        <begin position="1"/>
        <end position="29"/>
    </location>
</feature>
<evidence type="ECO:0000256" key="4">
    <source>
        <dbReference type="SAM" id="MobiDB-lite"/>
    </source>
</evidence>
<accession>A0AAV9BB94</accession>
<evidence type="ECO:0000256" key="3">
    <source>
        <dbReference type="ARBA" id="ARBA00023136"/>
    </source>
</evidence>
<name>A0AAV9BB94_ACOGR</name>
<dbReference type="EMBL" id="JAUJYN010000004">
    <property type="protein sequence ID" value="KAK1273646.1"/>
    <property type="molecule type" value="Genomic_DNA"/>
</dbReference>
<gene>
    <name evidence="5" type="ORF">QJS04_geneDACA009761</name>
</gene>
<keyword evidence="2" id="KW-0723">Serine/threonine-protein kinase</keyword>
<evidence type="ECO:0000256" key="1">
    <source>
        <dbReference type="ARBA" id="ARBA00004370"/>
    </source>
</evidence>
<dbReference type="Gene3D" id="3.30.200.20">
    <property type="entry name" value="Phosphorylase Kinase, domain 1"/>
    <property type="match status" value="1"/>
</dbReference>
<reference evidence="5" key="2">
    <citation type="submission" date="2023-06" db="EMBL/GenBank/DDBJ databases">
        <authorList>
            <person name="Ma L."/>
            <person name="Liu K.-W."/>
            <person name="Li Z."/>
            <person name="Hsiao Y.-Y."/>
            <person name="Qi Y."/>
            <person name="Fu T."/>
            <person name="Tang G."/>
            <person name="Zhang D."/>
            <person name="Sun W.-H."/>
            <person name="Liu D.-K."/>
            <person name="Li Y."/>
            <person name="Chen G.-Z."/>
            <person name="Liu X.-D."/>
            <person name="Liao X.-Y."/>
            <person name="Jiang Y.-T."/>
            <person name="Yu X."/>
            <person name="Hao Y."/>
            <person name="Huang J."/>
            <person name="Zhao X.-W."/>
            <person name="Ke S."/>
            <person name="Chen Y.-Y."/>
            <person name="Wu W.-L."/>
            <person name="Hsu J.-L."/>
            <person name="Lin Y.-F."/>
            <person name="Huang M.-D."/>
            <person name="Li C.-Y."/>
            <person name="Huang L."/>
            <person name="Wang Z.-W."/>
            <person name="Zhao X."/>
            <person name="Zhong W.-Y."/>
            <person name="Peng D.-H."/>
            <person name="Ahmad S."/>
            <person name="Lan S."/>
            <person name="Zhang J.-S."/>
            <person name="Tsai W.-C."/>
            <person name="Van De Peer Y."/>
            <person name="Liu Z.-J."/>
        </authorList>
    </citation>
    <scope>NUCLEOTIDE SEQUENCE</scope>
    <source>
        <strain evidence="5">SCP</strain>
        <tissue evidence="5">Leaves</tissue>
    </source>
</reference>
<feature type="compositionally biased region" description="Polar residues" evidence="4">
    <location>
        <begin position="19"/>
        <end position="29"/>
    </location>
</feature>
<sequence>MGTCIGLGRKDPSKIEDSNGVQSNNNSGFIQDTKGGAFFEKELVEDGIRTSGKRKPAQSFTFRELAAATKNFREVNLIGEGGFGKVYKGRLESGQASFGSCL</sequence>